<feature type="transmembrane region" description="Helical" evidence="6">
    <location>
        <begin position="25"/>
        <end position="49"/>
    </location>
</feature>
<evidence type="ECO:0000313" key="8">
    <source>
        <dbReference type="Proteomes" id="UP000271708"/>
    </source>
</evidence>
<dbReference type="InterPro" id="IPR002797">
    <property type="entry name" value="Polysacc_synth"/>
</dbReference>
<feature type="transmembrane region" description="Helical" evidence="6">
    <location>
        <begin position="377"/>
        <end position="398"/>
    </location>
</feature>
<protein>
    <submittedName>
        <fullName evidence="7">Oligosaccharide flippase family protein</fullName>
    </submittedName>
</protein>
<organism evidence="7 8">
    <name type="scientific">Janibacter melonis</name>
    <dbReference type="NCBI Taxonomy" id="262209"/>
    <lineage>
        <taxon>Bacteria</taxon>
        <taxon>Bacillati</taxon>
        <taxon>Actinomycetota</taxon>
        <taxon>Actinomycetes</taxon>
        <taxon>Micrococcales</taxon>
        <taxon>Intrasporangiaceae</taxon>
        <taxon>Janibacter</taxon>
    </lineage>
</organism>
<evidence type="ECO:0000256" key="3">
    <source>
        <dbReference type="ARBA" id="ARBA00022692"/>
    </source>
</evidence>
<evidence type="ECO:0000256" key="1">
    <source>
        <dbReference type="ARBA" id="ARBA00004651"/>
    </source>
</evidence>
<name>A0A5P8FP37_9MICO</name>
<keyword evidence="3 6" id="KW-0812">Transmembrane</keyword>
<feature type="transmembrane region" description="Helical" evidence="6">
    <location>
        <begin position="322"/>
        <end position="344"/>
    </location>
</feature>
<evidence type="ECO:0000256" key="5">
    <source>
        <dbReference type="ARBA" id="ARBA00023136"/>
    </source>
</evidence>
<gene>
    <name evidence="7" type="ORF">EEW87_010900</name>
</gene>
<evidence type="ECO:0000256" key="4">
    <source>
        <dbReference type="ARBA" id="ARBA00022989"/>
    </source>
</evidence>
<keyword evidence="4 6" id="KW-1133">Transmembrane helix</keyword>
<feature type="transmembrane region" description="Helical" evidence="6">
    <location>
        <begin position="410"/>
        <end position="426"/>
    </location>
</feature>
<dbReference type="Pfam" id="PF01943">
    <property type="entry name" value="Polysacc_synt"/>
    <property type="match status" value="1"/>
</dbReference>
<feature type="transmembrane region" description="Helical" evidence="6">
    <location>
        <begin position="79"/>
        <end position="101"/>
    </location>
</feature>
<accession>A0A5P8FP37</accession>
<dbReference type="KEGG" id="jme:EEW87_010900"/>
<dbReference type="AlphaFoldDB" id="A0A5P8FP37"/>
<evidence type="ECO:0000256" key="2">
    <source>
        <dbReference type="ARBA" id="ARBA00022475"/>
    </source>
</evidence>
<feature type="transmembrane region" description="Helical" evidence="6">
    <location>
        <begin position="250"/>
        <end position="270"/>
    </location>
</feature>
<feature type="transmembrane region" description="Helical" evidence="6">
    <location>
        <begin position="164"/>
        <end position="186"/>
    </location>
</feature>
<feature type="transmembrane region" description="Helical" evidence="6">
    <location>
        <begin position="223"/>
        <end position="244"/>
    </location>
</feature>
<keyword evidence="2" id="KW-1003">Cell membrane</keyword>
<comment type="subcellular location">
    <subcellularLocation>
        <location evidence="1">Cell membrane</location>
        <topology evidence="1">Multi-pass membrane protein</topology>
    </subcellularLocation>
</comment>
<dbReference type="EMBL" id="CP044548">
    <property type="protein sequence ID" value="QFQ30694.2"/>
    <property type="molecule type" value="Genomic_DNA"/>
</dbReference>
<reference evidence="7 8" key="1">
    <citation type="submission" date="2019-09" db="EMBL/GenBank/DDBJ databases">
        <title>Complete Genome Sequence of Janibacter melonis M714 with both human health impact and industrial applications.</title>
        <authorList>
            <person name="Jin M."/>
            <person name="Zhao Q.R."/>
        </authorList>
    </citation>
    <scope>NUCLEOTIDE SEQUENCE [LARGE SCALE GENOMIC DNA]</scope>
    <source>
        <strain evidence="7 8">M714</strain>
    </source>
</reference>
<dbReference type="PANTHER" id="PTHR30250">
    <property type="entry name" value="PST FAMILY PREDICTED COLANIC ACID TRANSPORTER"/>
    <property type="match status" value="1"/>
</dbReference>
<dbReference type="PANTHER" id="PTHR30250:SF11">
    <property type="entry name" value="O-ANTIGEN TRANSPORTER-RELATED"/>
    <property type="match status" value="1"/>
</dbReference>
<feature type="transmembrane region" description="Helical" evidence="6">
    <location>
        <begin position="282"/>
        <end position="302"/>
    </location>
</feature>
<feature type="transmembrane region" description="Helical" evidence="6">
    <location>
        <begin position="432"/>
        <end position="449"/>
    </location>
</feature>
<dbReference type="GO" id="GO:0005886">
    <property type="term" value="C:plasma membrane"/>
    <property type="evidence" value="ECO:0007669"/>
    <property type="project" value="UniProtKB-SubCell"/>
</dbReference>
<feature type="transmembrane region" description="Helical" evidence="6">
    <location>
        <begin position="351"/>
        <end position="371"/>
    </location>
</feature>
<sequence>MTRAAVTLSVGEVLGKLATLLMLGLLARALGVADFGAFSFGLGLGLLLASATTLGLDQRLVQLTGGDPQSLSARLSSLLAVRLSLAAAVVVLSAVVLPLAVADDVRWHVTLALVAAACCDGVTEAFRSAASARHVQGGPAVVLVVQRFLALGLVVAAVELGGGITGAAVGYLAASVVGVVLMALVARVRADVRPSPAAVTRGHVRDYVVAVRVTGLNDLVSMALFRIDVVIIAWLAGTVAVGYYTAAYRLLETVLFISWSIARVILPALADTSLRAVERSRTVATALVVVTAVYLPYTALLLTRGEELVALLFGEDFGSRAIILWLAPAPLFFGVAQVALIALLALRPDPAVLLASTLALVTNVALDVALIPLYGPVAAAAATTAAYAVQAVVVVIALRRRVAPVHVRRALVVCTGAALVAGATMLLPVHVVLAAVVGGIVYVGLWWLASRRWDRPTHDLVRSVLTSGAS</sequence>
<dbReference type="InterPro" id="IPR050833">
    <property type="entry name" value="Poly_Biosynth_Transport"/>
</dbReference>
<dbReference type="RefSeq" id="WP_123092100.1">
    <property type="nucleotide sequence ID" value="NZ_JADALA010000002.1"/>
</dbReference>
<keyword evidence="5 6" id="KW-0472">Membrane</keyword>
<evidence type="ECO:0000313" key="7">
    <source>
        <dbReference type="EMBL" id="QFQ30694.2"/>
    </source>
</evidence>
<proteinExistence type="predicted"/>
<dbReference type="Proteomes" id="UP000271708">
    <property type="component" value="Chromosome"/>
</dbReference>
<evidence type="ECO:0000256" key="6">
    <source>
        <dbReference type="SAM" id="Phobius"/>
    </source>
</evidence>